<accession>A0A2J6QKS5</accession>
<dbReference type="OrthoDB" id="5344325at2759"/>
<dbReference type="EMBL" id="KZ613467">
    <property type="protein sequence ID" value="PMD26864.1"/>
    <property type="molecule type" value="Genomic_DNA"/>
</dbReference>
<dbReference type="Pfam" id="PF00172">
    <property type="entry name" value="Zn_clus"/>
    <property type="match status" value="1"/>
</dbReference>
<dbReference type="AlphaFoldDB" id="A0A2J6QKS5"/>
<keyword evidence="3" id="KW-0539">Nucleus</keyword>
<dbReference type="Gene3D" id="4.10.240.10">
    <property type="entry name" value="Zn(2)-C6 fungal-type DNA-binding domain"/>
    <property type="match status" value="1"/>
</dbReference>
<dbReference type="CDD" id="cd00067">
    <property type="entry name" value="GAL4"/>
    <property type="match status" value="1"/>
</dbReference>
<dbReference type="InterPro" id="IPR007219">
    <property type="entry name" value="XnlR_reg_dom"/>
</dbReference>
<feature type="domain" description="Zn(2)-C6 fungal-type" evidence="6">
    <location>
        <begin position="16"/>
        <end position="47"/>
    </location>
</feature>
<keyword evidence="8" id="KW-1185">Reference proteome</keyword>
<dbReference type="GO" id="GO:0000981">
    <property type="term" value="F:DNA-binding transcription factor activity, RNA polymerase II-specific"/>
    <property type="evidence" value="ECO:0007669"/>
    <property type="project" value="InterPro"/>
</dbReference>
<dbReference type="PANTHER" id="PTHR31001:SF87">
    <property type="entry name" value="COL-21"/>
    <property type="match status" value="1"/>
</dbReference>
<dbReference type="GO" id="GO:0005634">
    <property type="term" value="C:nucleus"/>
    <property type="evidence" value="ECO:0007669"/>
    <property type="project" value="UniProtKB-SubCell"/>
</dbReference>
<keyword evidence="5" id="KW-0812">Transmembrane</keyword>
<evidence type="ECO:0000256" key="1">
    <source>
        <dbReference type="ARBA" id="ARBA00004123"/>
    </source>
</evidence>
<dbReference type="GO" id="GO:0003677">
    <property type="term" value="F:DNA binding"/>
    <property type="evidence" value="ECO:0007669"/>
    <property type="project" value="InterPro"/>
</dbReference>
<dbReference type="PROSITE" id="PS00463">
    <property type="entry name" value="ZN2_CY6_FUNGAL_1"/>
    <property type="match status" value="1"/>
</dbReference>
<feature type="region of interest" description="Disordered" evidence="4">
    <location>
        <begin position="599"/>
        <end position="621"/>
    </location>
</feature>
<dbReference type="InterPro" id="IPR036864">
    <property type="entry name" value="Zn2-C6_fun-type_DNA-bd_sf"/>
</dbReference>
<evidence type="ECO:0000256" key="3">
    <source>
        <dbReference type="ARBA" id="ARBA00023242"/>
    </source>
</evidence>
<evidence type="ECO:0000313" key="7">
    <source>
        <dbReference type="EMBL" id="PMD26864.1"/>
    </source>
</evidence>
<keyword evidence="5" id="KW-0472">Membrane</keyword>
<keyword evidence="5" id="KW-1133">Transmembrane helix</keyword>
<feature type="region of interest" description="Disordered" evidence="4">
    <location>
        <begin position="65"/>
        <end position="85"/>
    </location>
</feature>
<evidence type="ECO:0000313" key="8">
    <source>
        <dbReference type="Proteomes" id="UP000235672"/>
    </source>
</evidence>
<evidence type="ECO:0000256" key="5">
    <source>
        <dbReference type="SAM" id="Phobius"/>
    </source>
</evidence>
<reference evidence="7 8" key="1">
    <citation type="submission" date="2016-05" db="EMBL/GenBank/DDBJ databases">
        <title>A degradative enzymes factory behind the ericoid mycorrhizal symbiosis.</title>
        <authorList>
            <consortium name="DOE Joint Genome Institute"/>
            <person name="Martino E."/>
            <person name="Morin E."/>
            <person name="Grelet G."/>
            <person name="Kuo A."/>
            <person name="Kohler A."/>
            <person name="Daghino S."/>
            <person name="Barry K."/>
            <person name="Choi C."/>
            <person name="Cichocki N."/>
            <person name="Clum A."/>
            <person name="Copeland A."/>
            <person name="Hainaut M."/>
            <person name="Haridas S."/>
            <person name="Labutti K."/>
            <person name="Lindquist E."/>
            <person name="Lipzen A."/>
            <person name="Khouja H.-R."/>
            <person name="Murat C."/>
            <person name="Ohm R."/>
            <person name="Olson A."/>
            <person name="Spatafora J."/>
            <person name="Veneault-Fourrey C."/>
            <person name="Henrissat B."/>
            <person name="Grigoriev I."/>
            <person name="Martin F."/>
            <person name="Perotto S."/>
        </authorList>
    </citation>
    <scope>NUCLEOTIDE SEQUENCE [LARGE SCALE GENOMIC DNA]</scope>
    <source>
        <strain evidence="7 8">UAMH 7357</strain>
    </source>
</reference>
<sequence length="710" mass="80387">MQNQRPRRQRNRISFSCTNCRQGKYRCDRRTPCSTCVRRNTGETCQYEEAAVASSRKYYPTDPGLAAVKKSPPADAKRAGAHPTGKTPDLDIFGYSKVGANHTLAILNELSRVDSASASLQNDGKIMSRSPSQSDAYLRLVRGLPPRLYVYILVDIYFEQVNWQYSIIDRNYFMPQLAEFYEATRSLFLEEHGEISSDVFTFPSLLFQVIGSAFQFMPPDYDRSLDDLCMGRSFDDLAKSYSDSGVEMLGLFEKENLNLISIQAGFLRVTFLKSFGYVVEAYRMVGQVIADAEEAGLHQETDSPQLGSVENTPPRLWYHEMRRRVMVNLWLWDSQVSIVLGKPSKANAGDWSITLPLDAPIPVDKTLTIPTERPQSSRPTQFTHRLLEYRILSQLPAVVKLLSGEFNQRDYRQLQQYGQKMREMITELPPPFQFENPDTQWDVECPWIKTQRQYSCGTTMLSLLVINRYSMFHFPQSRTEVIKLGIKVLEAQERHFRTLNVQHYKLYALAFFTLEAATAIMVVFIAYPSENGELFEEAMSHINDGVARMNIILNANPLARPAKDLILLLQQRAEKLYKSSTSPSPSNLTQPPPLLHYNSSLSQYSNPNAHPTPDFKPETAWQGENFDFSDYTPPLGPHLDLTHASDSSATPPGFDFSCGGVIGQYGPVATMIDGNFYGVPDTWDPMILLERDGGMAGYAGEEVYGESEIY</sequence>
<feature type="compositionally biased region" description="Polar residues" evidence="4">
    <location>
        <begin position="599"/>
        <end position="609"/>
    </location>
</feature>
<protein>
    <recommendedName>
        <fullName evidence="6">Zn(2)-C6 fungal-type domain-containing protein</fullName>
    </recommendedName>
</protein>
<keyword evidence="2" id="KW-0479">Metal-binding</keyword>
<evidence type="ECO:0000259" key="6">
    <source>
        <dbReference type="PROSITE" id="PS50048"/>
    </source>
</evidence>
<dbReference type="Pfam" id="PF04082">
    <property type="entry name" value="Fungal_trans"/>
    <property type="match status" value="1"/>
</dbReference>
<dbReference type="PROSITE" id="PS50048">
    <property type="entry name" value="ZN2_CY6_FUNGAL_2"/>
    <property type="match status" value="1"/>
</dbReference>
<evidence type="ECO:0000256" key="2">
    <source>
        <dbReference type="ARBA" id="ARBA00022723"/>
    </source>
</evidence>
<dbReference type="SMART" id="SM00066">
    <property type="entry name" value="GAL4"/>
    <property type="match status" value="1"/>
</dbReference>
<comment type="subcellular location">
    <subcellularLocation>
        <location evidence="1">Nucleus</location>
    </subcellularLocation>
</comment>
<dbReference type="PANTHER" id="PTHR31001">
    <property type="entry name" value="UNCHARACTERIZED TRANSCRIPTIONAL REGULATORY PROTEIN"/>
    <property type="match status" value="1"/>
</dbReference>
<organism evidence="7 8">
    <name type="scientific">Hyaloscypha hepaticicola</name>
    <dbReference type="NCBI Taxonomy" id="2082293"/>
    <lineage>
        <taxon>Eukaryota</taxon>
        <taxon>Fungi</taxon>
        <taxon>Dikarya</taxon>
        <taxon>Ascomycota</taxon>
        <taxon>Pezizomycotina</taxon>
        <taxon>Leotiomycetes</taxon>
        <taxon>Helotiales</taxon>
        <taxon>Hyaloscyphaceae</taxon>
        <taxon>Hyaloscypha</taxon>
    </lineage>
</organism>
<name>A0A2J6QKS5_9HELO</name>
<dbReference type="InterPro" id="IPR050613">
    <property type="entry name" value="Sec_Metabolite_Reg"/>
</dbReference>
<dbReference type="SUPFAM" id="SSF57701">
    <property type="entry name" value="Zn2/Cys6 DNA-binding domain"/>
    <property type="match status" value="1"/>
</dbReference>
<dbReference type="Proteomes" id="UP000235672">
    <property type="component" value="Unassembled WGS sequence"/>
</dbReference>
<gene>
    <name evidence="7" type="ORF">NA56DRAFT_641510</name>
</gene>
<feature type="transmembrane region" description="Helical" evidence="5">
    <location>
        <begin position="506"/>
        <end position="527"/>
    </location>
</feature>
<dbReference type="GO" id="GO:0006351">
    <property type="term" value="P:DNA-templated transcription"/>
    <property type="evidence" value="ECO:0007669"/>
    <property type="project" value="InterPro"/>
</dbReference>
<dbReference type="InterPro" id="IPR001138">
    <property type="entry name" value="Zn2Cys6_DnaBD"/>
</dbReference>
<proteinExistence type="predicted"/>
<evidence type="ECO:0000256" key="4">
    <source>
        <dbReference type="SAM" id="MobiDB-lite"/>
    </source>
</evidence>
<dbReference type="STRING" id="1745343.A0A2J6QKS5"/>
<dbReference type="GO" id="GO:0008270">
    <property type="term" value="F:zinc ion binding"/>
    <property type="evidence" value="ECO:0007669"/>
    <property type="project" value="InterPro"/>
</dbReference>
<dbReference type="CDD" id="cd12148">
    <property type="entry name" value="fungal_TF_MHR"/>
    <property type="match status" value="1"/>
</dbReference>